<reference evidence="2" key="1">
    <citation type="journal article" date="2015" name="Nature">
        <title>Complex archaea that bridge the gap between prokaryotes and eukaryotes.</title>
        <authorList>
            <person name="Spang A."/>
            <person name="Saw J.H."/>
            <person name="Jorgensen S.L."/>
            <person name="Zaremba-Niedzwiedzka K."/>
            <person name="Martijn J."/>
            <person name="Lind A.E."/>
            <person name="van Eijk R."/>
            <person name="Schleper C."/>
            <person name="Guy L."/>
            <person name="Ettema T.J."/>
        </authorList>
    </citation>
    <scope>NUCLEOTIDE SEQUENCE</scope>
</reference>
<protein>
    <submittedName>
        <fullName evidence="2">Uncharacterized protein</fullName>
    </submittedName>
</protein>
<evidence type="ECO:0000256" key="1">
    <source>
        <dbReference type="SAM" id="Phobius"/>
    </source>
</evidence>
<keyword evidence="1" id="KW-1133">Transmembrane helix</keyword>
<dbReference type="EMBL" id="LAZR01017905">
    <property type="protein sequence ID" value="KKL98501.1"/>
    <property type="molecule type" value="Genomic_DNA"/>
</dbReference>
<feature type="transmembrane region" description="Helical" evidence="1">
    <location>
        <begin position="43"/>
        <end position="64"/>
    </location>
</feature>
<accession>A0A0F9H6B4</accession>
<sequence>MSAIEQPETHSVYGVISFLLSVIALVVLSVESMLYLFSPWGLLLALIVQVIMIVIVLGLSRIALKERHNKMMLPGIAIGLAVMNAVIQIFFGFSLFSRLF</sequence>
<feature type="transmembrane region" description="Helical" evidence="1">
    <location>
        <begin position="76"/>
        <end position="96"/>
    </location>
</feature>
<gene>
    <name evidence="2" type="ORF">LCGC14_1823800</name>
</gene>
<organism evidence="2">
    <name type="scientific">marine sediment metagenome</name>
    <dbReference type="NCBI Taxonomy" id="412755"/>
    <lineage>
        <taxon>unclassified sequences</taxon>
        <taxon>metagenomes</taxon>
        <taxon>ecological metagenomes</taxon>
    </lineage>
</organism>
<name>A0A0F9H6B4_9ZZZZ</name>
<evidence type="ECO:0000313" key="2">
    <source>
        <dbReference type="EMBL" id="KKL98501.1"/>
    </source>
</evidence>
<feature type="transmembrane region" description="Helical" evidence="1">
    <location>
        <begin position="12"/>
        <end position="37"/>
    </location>
</feature>
<proteinExistence type="predicted"/>
<keyword evidence="1" id="KW-0812">Transmembrane</keyword>
<dbReference type="AlphaFoldDB" id="A0A0F9H6B4"/>
<comment type="caution">
    <text evidence="2">The sequence shown here is derived from an EMBL/GenBank/DDBJ whole genome shotgun (WGS) entry which is preliminary data.</text>
</comment>
<keyword evidence="1" id="KW-0472">Membrane</keyword>